<dbReference type="EMBL" id="WKLC01000267">
    <property type="protein sequence ID" value="MSE15133.1"/>
    <property type="molecule type" value="Genomic_DNA"/>
</dbReference>
<evidence type="ECO:0000313" key="3">
    <source>
        <dbReference type="EMBL" id="MSE15133.1"/>
    </source>
</evidence>
<protein>
    <recommendedName>
        <fullName evidence="2">DUF6651 domain-containing protein</fullName>
    </recommendedName>
</protein>
<dbReference type="Pfam" id="PF20356">
    <property type="entry name" value="DUF6651"/>
    <property type="match status" value="1"/>
</dbReference>
<reference evidence="3 4" key="1">
    <citation type="submission" date="2019-11" db="EMBL/GenBank/DDBJ databases">
        <title>Draft Genome Sequence of Plant Growth-Promoting Rhizosphere-Associated Bacteria.</title>
        <authorList>
            <person name="Vasilyev I.Y."/>
            <person name="Radchenko V."/>
            <person name="Ilnitskaya E.V."/>
        </authorList>
    </citation>
    <scope>NUCLEOTIDE SEQUENCE [LARGE SCALE GENOMIC DNA]</scope>
    <source>
        <strain evidence="3 4">VRA_MhP_f</strain>
    </source>
</reference>
<organism evidence="3 4">
    <name type="scientific">Enterobacter agglomerans</name>
    <name type="common">Erwinia herbicola</name>
    <name type="synonym">Pantoea agglomerans</name>
    <dbReference type="NCBI Taxonomy" id="549"/>
    <lineage>
        <taxon>Bacteria</taxon>
        <taxon>Pseudomonadati</taxon>
        <taxon>Pseudomonadota</taxon>
        <taxon>Gammaproteobacteria</taxon>
        <taxon>Enterobacterales</taxon>
        <taxon>Erwiniaceae</taxon>
        <taxon>Pantoea</taxon>
        <taxon>Pantoea agglomerans group</taxon>
    </lineage>
</organism>
<evidence type="ECO:0000313" key="4">
    <source>
        <dbReference type="Proteomes" id="UP000461948"/>
    </source>
</evidence>
<dbReference type="Proteomes" id="UP000461948">
    <property type="component" value="Unassembled WGS sequence"/>
</dbReference>
<accession>A0A7X2ML09</accession>
<feature type="domain" description="DUF6651" evidence="2">
    <location>
        <begin position="115"/>
        <end position="226"/>
    </location>
</feature>
<name>A0A7X2ML09_ENTAG</name>
<evidence type="ECO:0000259" key="2">
    <source>
        <dbReference type="Pfam" id="PF20356"/>
    </source>
</evidence>
<proteinExistence type="predicted"/>
<dbReference type="AlphaFoldDB" id="A0A7X2ML09"/>
<dbReference type="InterPro" id="IPR046593">
    <property type="entry name" value="DUF6651"/>
</dbReference>
<gene>
    <name evidence="3" type="ORF">GKC49_08260</name>
</gene>
<evidence type="ECO:0000256" key="1">
    <source>
        <dbReference type="SAM" id="MobiDB-lite"/>
    </source>
</evidence>
<sequence>MKLKTVEVNGKNYAEVDANGLPVYVHDDGKEIGFDAAQAVNKISSLNGEAKTHREAKEAAETKLAAFANISDPAKAIEALELMTKIDQKKLIDAGAVDQVRAEITKTFQTQLDEATAQSKALEGQLYEAKIGGSFAASKFITDKLAIPSDFVQARFGQSFKLEDGKVVAYDPSGNKIYSRSKPGELASFDEALEHLVEQYPQKDHILKASGNSGGGSQQTQHSAGQKTMKRSAFDSLDPSARQAALADKITIVD</sequence>
<feature type="region of interest" description="Disordered" evidence="1">
    <location>
        <begin position="206"/>
        <end position="240"/>
    </location>
</feature>
<comment type="caution">
    <text evidence="3">The sequence shown here is derived from an EMBL/GenBank/DDBJ whole genome shotgun (WGS) entry which is preliminary data.</text>
</comment>